<keyword evidence="2" id="KW-1185">Reference proteome</keyword>
<proteinExistence type="predicted"/>
<reference evidence="1 2" key="1">
    <citation type="journal article" date="2023" name="Sci. Data">
        <title>Genome assembly of the Korean intertidal mud-creeper Batillaria attramentaria.</title>
        <authorList>
            <person name="Patra A.K."/>
            <person name="Ho P.T."/>
            <person name="Jun S."/>
            <person name="Lee S.J."/>
            <person name="Kim Y."/>
            <person name="Won Y.J."/>
        </authorList>
    </citation>
    <scope>NUCLEOTIDE SEQUENCE [LARGE SCALE GENOMIC DNA]</scope>
    <source>
        <strain evidence="1">Wonlab-2016</strain>
    </source>
</reference>
<comment type="caution">
    <text evidence="1">The sequence shown here is derived from an EMBL/GenBank/DDBJ whole genome shotgun (WGS) entry which is preliminary data.</text>
</comment>
<evidence type="ECO:0000313" key="1">
    <source>
        <dbReference type="EMBL" id="KAK7491917.1"/>
    </source>
</evidence>
<sequence length="113" mass="12775">MRTALRHVPRWWKRDAVLARVGRWPVGGGSVVRRGSARHRPLDMPVPKDSSLKFCVAKAHVQTVPSVTPLTLPFTFYSCGTEWTDQRYPSPEAAQRISVVDVVCMYRQSQPAK</sequence>
<dbReference type="EMBL" id="JACVVK020000108">
    <property type="protein sequence ID" value="KAK7491917.1"/>
    <property type="molecule type" value="Genomic_DNA"/>
</dbReference>
<evidence type="ECO:0000313" key="2">
    <source>
        <dbReference type="Proteomes" id="UP001519460"/>
    </source>
</evidence>
<organism evidence="1 2">
    <name type="scientific">Batillaria attramentaria</name>
    <dbReference type="NCBI Taxonomy" id="370345"/>
    <lineage>
        <taxon>Eukaryota</taxon>
        <taxon>Metazoa</taxon>
        <taxon>Spiralia</taxon>
        <taxon>Lophotrochozoa</taxon>
        <taxon>Mollusca</taxon>
        <taxon>Gastropoda</taxon>
        <taxon>Caenogastropoda</taxon>
        <taxon>Sorbeoconcha</taxon>
        <taxon>Cerithioidea</taxon>
        <taxon>Batillariidae</taxon>
        <taxon>Batillaria</taxon>
    </lineage>
</organism>
<dbReference type="AlphaFoldDB" id="A0ABD0KXS2"/>
<dbReference type="Proteomes" id="UP001519460">
    <property type="component" value="Unassembled WGS sequence"/>
</dbReference>
<protein>
    <submittedName>
        <fullName evidence="1">Uncharacterized protein</fullName>
    </submittedName>
</protein>
<accession>A0ABD0KXS2</accession>
<name>A0ABD0KXS2_9CAEN</name>
<gene>
    <name evidence="1" type="ORF">BaRGS_00016763</name>
</gene>